<dbReference type="HAMAP" id="MF_01874">
    <property type="entry name" value="UPF0756"/>
    <property type="match status" value="1"/>
</dbReference>
<dbReference type="EMBL" id="CP002105">
    <property type="protein sequence ID" value="ADL12854.1"/>
    <property type="molecule type" value="Genomic_DNA"/>
</dbReference>
<reference evidence="6 7" key="1">
    <citation type="journal article" date="2010" name="Stand. Genomic Sci.">
        <title>Complete genome sequence of Acetohalobium arabaticum type strain (Z-7288).</title>
        <authorList>
            <person name="Sikorski J."/>
            <person name="Lapidus A."/>
            <person name="Chertkov O."/>
            <person name="Lucas S."/>
            <person name="Copeland A."/>
            <person name="Glavina Del Rio T."/>
            <person name="Nolan M."/>
            <person name="Tice H."/>
            <person name="Cheng J.F."/>
            <person name="Han C."/>
            <person name="Brambilla E."/>
            <person name="Pitluck S."/>
            <person name="Liolios K."/>
            <person name="Ivanova N."/>
            <person name="Mavromatis K."/>
            <person name="Mikhailova N."/>
            <person name="Pati A."/>
            <person name="Bruce D."/>
            <person name="Detter C."/>
            <person name="Tapia R."/>
            <person name="Goodwin L."/>
            <person name="Chen A."/>
            <person name="Palaniappan K."/>
            <person name="Land M."/>
            <person name="Hauser L."/>
            <person name="Chang Y.J."/>
            <person name="Jeffries C.D."/>
            <person name="Rohde M."/>
            <person name="Goker M."/>
            <person name="Spring S."/>
            <person name="Woyke T."/>
            <person name="Bristow J."/>
            <person name="Eisen J.A."/>
            <person name="Markowitz V."/>
            <person name="Hugenholtz P."/>
            <person name="Kyrpides N.C."/>
            <person name="Klenk H.P."/>
        </authorList>
    </citation>
    <scope>NUCLEOTIDE SEQUENCE [LARGE SCALE GENOMIC DNA]</scope>
    <source>
        <strain evidence="7">ATCC 49924 / DSM 5501 / Z-7288</strain>
    </source>
</reference>
<feature type="transmembrane region" description="Helical" evidence="5">
    <location>
        <begin position="132"/>
        <end position="151"/>
    </location>
</feature>
<dbReference type="RefSeq" id="WP_013278300.1">
    <property type="nucleotide sequence ID" value="NC_014378.1"/>
</dbReference>
<dbReference type="eggNOG" id="COG2707">
    <property type="taxonomic scope" value="Bacteria"/>
</dbReference>
<comment type="subcellular location">
    <subcellularLocation>
        <location evidence="5">Cell membrane</location>
        <topology evidence="5">Multi-pass membrane protein</topology>
    </subcellularLocation>
</comment>
<feature type="transmembrane region" description="Helical" evidence="5">
    <location>
        <begin position="6"/>
        <end position="33"/>
    </location>
</feature>
<dbReference type="Pfam" id="PF04284">
    <property type="entry name" value="DUF441"/>
    <property type="match status" value="1"/>
</dbReference>
<sequence length="152" mass="16237">MGKEYILILIVFSLGVLAKSDLLSLAAVILFILKALHLHSIFPILEDKGLDLGLLFLILAVLTPLITDDNGLSELVTAFKSPVGILALLGGLLATKLNGMGLELLETEPHLIVQMVLGSLIGIIFLDGIPVGPLMAGGLTALFFQLFRFFIS</sequence>
<dbReference type="KEGG" id="aar:Acear_1341"/>
<comment type="similarity">
    <text evidence="5">Belongs to the UPF0756 family.</text>
</comment>
<organism evidence="6 7">
    <name type="scientific">Acetohalobium arabaticum (strain ATCC 49924 / DSM 5501 / Z-7288)</name>
    <dbReference type="NCBI Taxonomy" id="574087"/>
    <lineage>
        <taxon>Bacteria</taxon>
        <taxon>Bacillati</taxon>
        <taxon>Bacillota</taxon>
        <taxon>Clostridia</taxon>
        <taxon>Halanaerobiales</taxon>
        <taxon>Halobacteroidaceae</taxon>
        <taxon>Acetohalobium</taxon>
    </lineage>
</organism>
<dbReference type="GO" id="GO:0005886">
    <property type="term" value="C:plasma membrane"/>
    <property type="evidence" value="ECO:0007669"/>
    <property type="project" value="UniProtKB-SubCell"/>
</dbReference>
<gene>
    <name evidence="6" type="ordered locus">Acear_1341</name>
</gene>
<dbReference type="HOGENOM" id="CLU_125889_1_0_9"/>
<dbReference type="PANTHER" id="PTHR38452:SF1">
    <property type="entry name" value="UPF0756 MEMBRANE PROTEIN YEAL"/>
    <property type="match status" value="1"/>
</dbReference>
<keyword evidence="3 5" id="KW-1133">Transmembrane helix</keyword>
<evidence type="ECO:0000256" key="4">
    <source>
        <dbReference type="ARBA" id="ARBA00023136"/>
    </source>
</evidence>
<keyword evidence="7" id="KW-1185">Reference proteome</keyword>
<evidence type="ECO:0000256" key="3">
    <source>
        <dbReference type="ARBA" id="ARBA00022989"/>
    </source>
</evidence>
<keyword evidence="4 5" id="KW-0472">Membrane</keyword>
<accession>D9QQR3</accession>
<evidence type="ECO:0000313" key="7">
    <source>
        <dbReference type="Proteomes" id="UP000001661"/>
    </source>
</evidence>
<evidence type="ECO:0000256" key="1">
    <source>
        <dbReference type="ARBA" id="ARBA00022475"/>
    </source>
</evidence>
<evidence type="ECO:0000256" key="2">
    <source>
        <dbReference type="ARBA" id="ARBA00022692"/>
    </source>
</evidence>
<dbReference type="OrthoDB" id="80306at2"/>
<protein>
    <recommendedName>
        <fullName evidence="5">UPF0756 membrane protein Acear_1341</fullName>
    </recommendedName>
</protein>
<keyword evidence="1 5" id="KW-1003">Cell membrane</keyword>
<evidence type="ECO:0000256" key="5">
    <source>
        <dbReference type="HAMAP-Rule" id="MF_01874"/>
    </source>
</evidence>
<evidence type="ECO:0000313" key="6">
    <source>
        <dbReference type="EMBL" id="ADL12854.1"/>
    </source>
</evidence>
<name>D9QQR3_ACEAZ</name>
<feature type="transmembrane region" description="Helical" evidence="5">
    <location>
        <begin position="49"/>
        <end position="67"/>
    </location>
</feature>
<dbReference type="PANTHER" id="PTHR38452">
    <property type="entry name" value="UPF0756 MEMBRANE PROTEIN YEAL"/>
    <property type="match status" value="1"/>
</dbReference>
<dbReference type="AlphaFoldDB" id="D9QQR3"/>
<proteinExistence type="inferred from homology"/>
<dbReference type="InterPro" id="IPR007382">
    <property type="entry name" value="UPF0756_TM"/>
</dbReference>
<feature type="transmembrane region" description="Helical" evidence="5">
    <location>
        <begin position="79"/>
        <end position="97"/>
    </location>
</feature>
<dbReference type="STRING" id="574087.Acear_1341"/>
<dbReference type="Proteomes" id="UP000001661">
    <property type="component" value="Chromosome"/>
</dbReference>
<keyword evidence="2 5" id="KW-0812">Transmembrane</keyword>